<dbReference type="AlphaFoldDB" id="A0A316FZ67"/>
<sequence>MKLVDSSLNKPQYNLFYRSSRVFRVDREWFFEDENGKPFGPFDSKDKTMKAVRIYRDVKQRGVQLPFDKVTKIL</sequence>
<evidence type="ECO:0000313" key="2">
    <source>
        <dbReference type="EMBL" id="PWK53838.1"/>
    </source>
</evidence>
<gene>
    <name evidence="2" type="ORF">C8D97_102228</name>
</gene>
<proteinExistence type="predicted"/>
<dbReference type="InterPro" id="IPR045630">
    <property type="entry name" value="DUF6316"/>
</dbReference>
<evidence type="ECO:0000259" key="1">
    <source>
        <dbReference type="Pfam" id="PF19837"/>
    </source>
</evidence>
<protein>
    <recommendedName>
        <fullName evidence="1">DUF6316 domain-containing protein</fullName>
    </recommendedName>
</protein>
<reference evidence="2 3" key="1">
    <citation type="submission" date="2018-05" db="EMBL/GenBank/DDBJ databases">
        <title>Genomic Encyclopedia of Type Strains, Phase IV (KMG-IV): sequencing the most valuable type-strain genomes for metagenomic binning, comparative biology and taxonomic classification.</title>
        <authorList>
            <person name="Goeker M."/>
        </authorList>
    </citation>
    <scope>NUCLEOTIDE SEQUENCE [LARGE SCALE GENOMIC DNA]</scope>
    <source>
        <strain evidence="2 3">DSM 25350</strain>
    </source>
</reference>
<dbReference type="Proteomes" id="UP000245790">
    <property type="component" value="Unassembled WGS sequence"/>
</dbReference>
<keyword evidence="3" id="KW-1185">Reference proteome</keyword>
<accession>A0A316FZ67</accession>
<evidence type="ECO:0000313" key="3">
    <source>
        <dbReference type="Proteomes" id="UP000245790"/>
    </source>
</evidence>
<dbReference type="OrthoDB" id="6199386at2"/>
<feature type="domain" description="DUF6316" evidence="1">
    <location>
        <begin position="12"/>
        <end position="55"/>
    </location>
</feature>
<comment type="caution">
    <text evidence="2">The sequence shown here is derived from an EMBL/GenBank/DDBJ whole genome shotgun (WGS) entry which is preliminary data.</text>
</comment>
<organism evidence="2 3">
    <name type="scientific">Pleionea mediterranea</name>
    <dbReference type="NCBI Taxonomy" id="523701"/>
    <lineage>
        <taxon>Bacteria</taxon>
        <taxon>Pseudomonadati</taxon>
        <taxon>Pseudomonadota</taxon>
        <taxon>Gammaproteobacteria</taxon>
        <taxon>Oceanospirillales</taxon>
        <taxon>Pleioneaceae</taxon>
        <taxon>Pleionea</taxon>
    </lineage>
</organism>
<dbReference type="RefSeq" id="WP_109761896.1">
    <property type="nucleotide sequence ID" value="NZ_QGGU01000002.1"/>
</dbReference>
<dbReference type="EMBL" id="QGGU01000002">
    <property type="protein sequence ID" value="PWK53838.1"/>
    <property type="molecule type" value="Genomic_DNA"/>
</dbReference>
<name>A0A316FZ67_9GAMM</name>
<dbReference type="Pfam" id="PF19837">
    <property type="entry name" value="DUF6316"/>
    <property type="match status" value="1"/>
</dbReference>